<dbReference type="Pfam" id="PF01408">
    <property type="entry name" value="GFO_IDH_MocA"/>
    <property type="match status" value="1"/>
</dbReference>
<dbReference type="Proteomes" id="UP000794436">
    <property type="component" value="Unassembled WGS sequence"/>
</dbReference>
<accession>A0A8K1C3G0</accession>
<dbReference type="InterPro" id="IPR055170">
    <property type="entry name" value="GFO_IDH_MocA-like_dom"/>
</dbReference>
<dbReference type="Gene3D" id="3.30.360.10">
    <property type="entry name" value="Dihydrodipicolinate Reductase, domain 2"/>
    <property type="match status" value="1"/>
</dbReference>
<keyword evidence="2" id="KW-0560">Oxidoreductase</keyword>
<feature type="domain" description="GFO/IDH/MocA-like oxidoreductase" evidence="4">
    <location>
        <begin position="167"/>
        <end position="283"/>
    </location>
</feature>
<dbReference type="GO" id="GO:0006740">
    <property type="term" value="P:NADPH regeneration"/>
    <property type="evidence" value="ECO:0007669"/>
    <property type="project" value="TreeGrafter"/>
</dbReference>
<organism evidence="5 6">
    <name type="scientific">Pythium oligandrum</name>
    <name type="common">Mycoparasitic fungus</name>
    <dbReference type="NCBI Taxonomy" id="41045"/>
    <lineage>
        <taxon>Eukaryota</taxon>
        <taxon>Sar</taxon>
        <taxon>Stramenopiles</taxon>
        <taxon>Oomycota</taxon>
        <taxon>Peronosporomycetes</taxon>
        <taxon>Pythiales</taxon>
        <taxon>Pythiaceae</taxon>
        <taxon>Pythium</taxon>
    </lineage>
</organism>
<dbReference type="SUPFAM" id="SSF51735">
    <property type="entry name" value="NAD(P)-binding Rossmann-fold domains"/>
    <property type="match status" value="1"/>
</dbReference>
<evidence type="ECO:0008006" key="7">
    <source>
        <dbReference type="Google" id="ProtNLM"/>
    </source>
</evidence>
<reference evidence="5" key="1">
    <citation type="submission" date="2019-03" db="EMBL/GenBank/DDBJ databases">
        <title>Long read genome sequence of the mycoparasitic Pythium oligandrum ATCC 38472 isolated from sugarbeet rhizosphere.</title>
        <authorList>
            <person name="Gaulin E."/>
        </authorList>
    </citation>
    <scope>NUCLEOTIDE SEQUENCE</scope>
    <source>
        <strain evidence="5">ATCC 38472_TT</strain>
    </source>
</reference>
<keyword evidence="6" id="KW-1185">Reference proteome</keyword>
<gene>
    <name evidence="5" type="ORF">Poli38472_010319</name>
</gene>
<comment type="caution">
    <text evidence="5">The sequence shown here is derived from an EMBL/GenBank/DDBJ whole genome shotgun (WGS) entry which is preliminary data.</text>
</comment>
<dbReference type="GO" id="GO:0000166">
    <property type="term" value="F:nucleotide binding"/>
    <property type="evidence" value="ECO:0007669"/>
    <property type="project" value="InterPro"/>
</dbReference>
<protein>
    <recommendedName>
        <fullName evidence="7">Oxidoreductase</fullName>
    </recommendedName>
</protein>
<dbReference type="Gene3D" id="3.40.50.720">
    <property type="entry name" value="NAD(P)-binding Rossmann-like Domain"/>
    <property type="match status" value="1"/>
</dbReference>
<dbReference type="GO" id="GO:0005737">
    <property type="term" value="C:cytoplasm"/>
    <property type="evidence" value="ECO:0007669"/>
    <property type="project" value="TreeGrafter"/>
</dbReference>
<feature type="domain" description="Gfo/Idh/MocA-like oxidoreductase N-terminal" evidence="3">
    <location>
        <begin position="31"/>
        <end position="150"/>
    </location>
</feature>
<name>A0A8K1C3G0_PYTOL</name>
<evidence type="ECO:0000313" key="6">
    <source>
        <dbReference type="Proteomes" id="UP000794436"/>
    </source>
</evidence>
<evidence type="ECO:0000313" key="5">
    <source>
        <dbReference type="EMBL" id="TMW55437.1"/>
    </source>
</evidence>
<dbReference type="PANTHER" id="PTHR42840">
    <property type="entry name" value="NAD(P)-BINDING ROSSMANN-FOLD SUPERFAMILY PROTEIN-RELATED"/>
    <property type="match status" value="1"/>
</dbReference>
<dbReference type="GO" id="GO:0016491">
    <property type="term" value="F:oxidoreductase activity"/>
    <property type="evidence" value="ECO:0007669"/>
    <property type="project" value="UniProtKB-KW"/>
</dbReference>
<evidence type="ECO:0000256" key="1">
    <source>
        <dbReference type="ARBA" id="ARBA00010928"/>
    </source>
</evidence>
<dbReference type="OrthoDB" id="64915at2759"/>
<comment type="similarity">
    <text evidence="1">Belongs to the Gfo/Idh/MocA family.</text>
</comment>
<sequence>MARFRLSALPWLRKSPVITQSRCFSTPSECLRVAIVGVGRMGQIRLRGLQQHPRIQIASIIDASLTGANAARYEAQYNAPCFLSLADAAALKDVHGVWIATPTPTHLPVIQDALTNSKTLKAIGIEKPVAGTLEEIDQAYNHCFQQNVHLVCSFQRRFDPSYEALRRQCVDEGRLGRLQSIHTVFRDHPCPSVEYLKTGGDPFHDLAVHDIDYVCTVVGEYPTRVYAYGTSLSDELKAVNVMDKASVWLEFPRTGVICTMDMSRRADYGYDQRVEVSGELGMLQVLNPPRTQIVHSGGHGVQGDTLVHSFPERFQDAYERELDHFVDVLDGKTMPRVHWNAARMATIIAEAARVAATQRKVITIKYVETCQDQPRQDPYLHVEYEY</sequence>
<dbReference type="AlphaFoldDB" id="A0A8K1C3G0"/>
<proteinExistence type="inferred from homology"/>
<dbReference type="Pfam" id="PF22725">
    <property type="entry name" value="GFO_IDH_MocA_C3"/>
    <property type="match status" value="1"/>
</dbReference>
<dbReference type="EMBL" id="SPLM01000147">
    <property type="protein sequence ID" value="TMW55437.1"/>
    <property type="molecule type" value="Genomic_DNA"/>
</dbReference>
<dbReference type="SUPFAM" id="SSF55347">
    <property type="entry name" value="Glyceraldehyde-3-phosphate dehydrogenase-like, C-terminal domain"/>
    <property type="match status" value="1"/>
</dbReference>
<evidence type="ECO:0000259" key="4">
    <source>
        <dbReference type="Pfam" id="PF22725"/>
    </source>
</evidence>
<evidence type="ECO:0000256" key="2">
    <source>
        <dbReference type="ARBA" id="ARBA00023002"/>
    </source>
</evidence>
<evidence type="ECO:0000259" key="3">
    <source>
        <dbReference type="Pfam" id="PF01408"/>
    </source>
</evidence>
<dbReference type="PANTHER" id="PTHR42840:SF3">
    <property type="entry name" value="BINDING ROSSMANN FOLD OXIDOREDUCTASE, PUTATIVE (AFU_ORTHOLOGUE AFUA_2G10240)-RELATED"/>
    <property type="match status" value="1"/>
</dbReference>
<dbReference type="InterPro" id="IPR000683">
    <property type="entry name" value="Gfo/Idh/MocA-like_OxRdtase_N"/>
</dbReference>
<dbReference type="InterPro" id="IPR036291">
    <property type="entry name" value="NAD(P)-bd_dom_sf"/>
</dbReference>